<sequence length="248" mass="27141">MSNRKFFVGGNWKMNGDKQTLEGIIKGLNDGALDPKAEVVVAPPTIYIEFTRSKLKKEIGVAAQNCYKVASGAFTGEVSPGMVKDCGGTWVILGHSERRHVFNEPDELIGQKVKFALEQGMNLIPCIGEKLDEREANKTEEVVFRQMKHIADNVSDWKRVVIAYEPVWAIGTGKTATPDQAQDVHKSLRGWLAKNVSEEVAHSTRILYGGSVTGNNCKELAGKPDVDGFLVGGASLKPEFITIINAKK</sequence>
<dbReference type="Pfam" id="PF00121">
    <property type="entry name" value="TIM"/>
    <property type="match status" value="1"/>
</dbReference>
<comment type="similarity">
    <text evidence="2 8">Belongs to the triosephosphate isomerase family.</text>
</comment>
<comment type="caution">
    <text evidence="9">The sequence shown here is derived from an EMBL/GenBank/DDBJ whole genome shotgun (WGS) entry which is preliminary data.</text>
</comment>
<evidence type="ECO:0000313" key="9">
    <source>
        <dbReference type="EMBL" id="KAK7093549.1"/>
    </source>
</evidence>
<dbReference type="GO" id="GO:0006094">
    <property type="term" value="P:gluconeogenesis"/>
    <property type="evidence" value="ECO:0007669"/>
    <property type="project" value="UniProtKB-KW"/>
</dbReference>
<dbReference type="PROSITE" id="PS51440">
    <property type="entry name" value="TIM_2"/>
    <property type="match status" value="1"/>
</dbReference>
<comment type="subunit">
    <text evidence="3">Homodimer.</text>
</comment>
<evidence type="ECO:0000256" key="3">
    <source>
        <dbReference type="ARBA" id="ARBA00011738"/>
    </source>
</evidence>
<comment type="pathway">
    <text evidence="1 8">Carbohydrate degradation; glycolysis; D-glyceraldehyde 3-phosphate from glycerone phosphate: step 1/1.</text>
</comment>
<proteinExistence type="inferred from homology"/>
<dbReference type="PANTHER" id="PTHR21139">
    <property type="entry name" value="TRIOSEPHOSPHATE ISOMERASE"/>
    <property type="match status" value="1"/>
</dbReference>
<evidence type="ECO:0000256" key="6">
    <source>
        <dbReference type="ARBA" id="ARBA00023152"/>
    </source>
</evidence>
<keyword evidence="6 8" id="KW-0324">Glycolysis</keyword>
<gene>
    <name evidence="9" type="ORF">V1264_007276</name>
</gene>
<keyword evidence="10" id="KW-1185">Reference proteome</keyword>
<dbReference type="InterPro" id="IPR022896">
    <property type="entry name" value="TrioseP_Isoase_bac/euk"/>
</dbReference>
<dbReference type="SUPFAM" id="SSF51351">
    <property type="entry name" value="Triosephosphate isomerase (TIM)"/>
    <property type="match status" value="1"/>
</dbReference>
<dbReference type="PANTHER" id="PTHR21139:SF2">
    <property type="entry name" value="TRIOSEPHOSPHATE ISOMERASE"/>
    <property type="match status" value="1"/>
</dbReference>
<reference evidence="9 10" key="1">
    <citation type="submission" date="2024-02" db="EMBL/GenBank/DDBJ databases">
        <title>Chromosome-scale genome assembly of the rough periwinkle Littorina saxatilis.</title>
        <authorList>
            <person name="De Jode A."/>
            <person name="Faria R."/>
            <person name="Formenti G."/>
            <person name="Sims Y."/>
            <person name="Smith T.P."/>
            <person name="Tracey A."/>
            <person name="Wood J.M.D."/>
            <person name="Zagrodzka Z.B."/>
            <person name="Johannesson K."/>
            <person name="Butlin R.K."/>
            <person name="Leder E.H."/>
        </authorList>
    </citation>
    <scope>NUCLEOTIDE SEQUENCE [LARGE SCALE GENOMIC DNA]</scope>
    <source>
        <strain evidence="9">Snail1</strain>
        <tissue evidence="9">Muscle</tissue>
    </source>
</reference>
<dbReference type="FunFam" id="3.20.20.70:FF:000025">
    <property type="entry name" value="Triosephosphate isomerase"/>
    <property type="match status" value="1"/>
</dbReference>
<evidence type="ECO:0000256" key="7">
    <source>
        <dbReference type="ARBA" id="ARBA00023235"/>
    </source>
</evidence>
<dbReference type="EMBL" id="JBAMIC010000019">
    <property type="protein sequence ID" value="KAK7093549.1"/>
    <property type="molecule type" value="Genomic_DNA"/>
</dbReference>
<evidence type="ECO:0000256" key="8">
    <source>
        <dbReference type="RuleBase" id="RU363013"/>
    </source>
</evidence>
<dbReference type="HAMAP" id="MF_00147_B">
    <property type="entry name" value="TIM_B"/>
    <property type="match status" value="1"/>
</dbReference>
<dbReference type="NCBIfam" id="TIGR00419">
    <property type="entry name" value="tim"/>
    <property type="match status" value="1"/>
</dbReference>
<dbReference type="InterPro" id="IPR035990">
    <property type="entry name" value="TIM_sf"/>
</dbReference>
<dbReference type="InterPro" id="IPR000652">
    <property type="entry name" value="Triosephosphate_isomerase"/>
</dbReference>
<evidence type="ECO:0000256" key="5">
    <source>
        <dbReference type="ARBA" id="ARBA00022432"/>
    </source>
</evidence>
<organism evidence="9 10">
    <name type="scientific">Littorina saxatilis</name>
    <dbReference type="NCBI Taxonomy" id="31220"/>
    <lineage>
        <taxon>Eukaryota</taxon>
        <taxon>Metazoa</taxon>
        <taxon>Spiralia</taxon>
        <taxon>Lophotrochozoa</taxon>
        <taxon>Mollusca</taxon>
        <taxon>Gastropoda</taxon>
        <taxon>Caenogastropoda</taxon>
        <taxon>Littorinimorpha</taxon>
        <taxon>Littorinoidea</taxon>
        <taxon>Littorinidae</taxon>
        <taxon>Littorina</taxon>
    </lineage>
</organism>
<dbReference type="CDD" id="cd00311">
    <property type="entry name" value="TIM"/>
    <property type="match status" value="1"/>
</dbReference>
<dbReference type="Proteomes" id="UP001374579">
    <property type="component" value="Unassembled WGS sequence"/>
</dbReference>
<protein>
    <recommendedName>
        <fullName evidence="4 8">Triosephosphate isomerase</fullName>
        <ecNumber evidence="8">5.3.1.1</ecNumber>
    </recommendedName>
</protein>
<dbReference type="EC" id="5.3.1.1" evidence="8"/>
<dbReference type="AlphaFoldDB" id="A0AAN9AW02"/>
<dbReference type="GO" id="GO:0006096">
    <property type="term" value="P:glycolytic process"/>
    <property type="evidence" value="ECO:0007669"/>
    <property type="project" value="UniProtKB-KW"/>
</dbReference>
<evidence type="ECO:0000256" key="2">
    <source>
        <dbReference type="ARBA" id="ARBA00007422"/>
    </source>
</evidence>
<comment type="catalytic activity">
    <reaction evidence="8">
        <text>D-glyceraldehyde 3-phosphate = dihydroxyacetone phosphate</text>
        <dbReference type="Rhea" id="RHEA:18585"/>
        <dbReference type="ChEBI" id="CHEBI:57642"/>
        <dbReference type="ChEBI" id="CHEBI:59776"/>
        <dbReference type="EC" id="5.3.1.1"/>
    </reaction>
</comment>
<dbReference type="GO" id="GO:0005829">
    <property type="term" value="C:cytosol"/>
    <property type="evidence" value="ECO:0007669"/>
    <property type="project" value="TreeGrafter"/>
</dbReference>
<accession>A0AAN9AW02</accession>
<dbReference type="GO" id="GO:0004807">
    <property type="term" value="F:triose-phosphate isomerase activity"/>
    <property type="evidence" value="ECO:0007669"/>
    <property type="project" value="UniProtKB-EC"/>
</dbReference>
<evidence type="ECO:0000256" key="1">
    <source>
        <dbReference type="ARBA" id="ARBA00004680"/>
    </source>
</evidence>
<dbReference type="PROSITE" id="PS00171">
    <property type="entry name" value="TIM_1"/>
    <property type="match status" value="1"/>
</dbReference>
<evidence type="ECO:0000313" key="10">
    <source>
        <dbReference type="Proteomes" id="UP001374579"/>
    </source>
</evidence>
<dbReference type="GO" id="GO:0046166">
    <property type="term" value="P:glyceraldehyde-3-phosphate biosynthetic process"/>
    <property type="evidence" value="ECO:0007669"/>
    <property type="project" value="TreeGrafter"/>
</dbReference>
<dbReference type="GO" id="GO:0019563">
    <property type="term" value="P:glycerol catabolic process"/>
    <property type="evidence" value="ECO:0007669"/>
    <property type="project" value="TreeGrafter"/>
</dbReference>
<dbReference type="InterPro" id="IPR013785">
    <property type="entry name" value="Aldolase_TIM"/>
</dbReference>
<keyword evidence="5 8" id="KW-0312">Gluconeogenesis</keyword>
<name>A0AAN9AW02_9CAEN</name>
<dbReference type="InterPro" id="IPR020861">
    <property type="entry name" value="Triosephosphate_isomerase_AS"/>
</dbReference>
<comment type="pathway">
    <text evidence="8">Carbohydrate biosynthesis; gluconeogenesis.</text>
</comment>
<dbReference type="Gene3D" id="3.20.20.70">
    <property type="entry name" value="Aldolase class I"/>
    <property type="match status" value="1"/>
</dbReference>
<keyword evidence="7 8" id="KW-0413">Isomerase</keyword>
<evidence type="ECO:0000256" key="4">
    <source>
        <dbReference type="ARBA" id="ARBA00019397"/>
    </source>
</evidence>